<evidence type="ECO:0000313" key="2">
    <source>
        <dbReference type="EMBL" id="CDW72940.1"/>
    </source>
</evidence>
<dbReference type="AlphaFoldDB" id="A0A077ZUG9"/>
<dbReference type="InParanoid" id="A0A077ZUG9"/>
<evidence type="ECO:0000256" key="1">
    <source>
        <dbReference type="SAM" id="MobiDB-lite"/>
    </source>
</evidence>
<accession>A0A077ZUG9</accession>
<dbReference type="EMBL" id="CCKQ01001837">
    <property type="protein sequence ID" value="CDW72940.1"/>
    <property type="molecule type" value="Genomic_DNA"/>
</dbReference>
<dbReference type="Proteomes" id="UP000039865">
    <property type="component" value="Unassembled WGS sequence"/>
</dbReference>
<name>A0A077ZUG9_STYLE</name>
<sequence>MIRSVNLDQMLNPLSQCKIQNPQLMKALKDLLIYNTIFENSRDIQETLNNLMDLDDHFGSEIWRSFVDNIIVNQISQWNCSQFIEIVSIYREMRRTYMLRDLIYQYKFLVVEDIDSRSIKELLLLIQIYKYDLQFKSFIGNQLKEKIIKNANLNMRDLMTTLNETLDLPDLRRDIIKYSLNSELFYAFPISYLITLLNSIQKLEQPYYHNHILYQLCLMEKQISLQSLDKLCRTHYKLPVLNSHFLAMLVRLHNQNNTYKKNELKIFNLNISLLRLPTLNNLQLIDEYELALVNELNINKPEQFNVGTIIKFLTENQMFAKYGFYLGFNDLLFQSIISDEKANIDVWHISVLLKILNLGCTDKQFLQKVEKLIEKNFERFCQNTLVKFTTLVLEICPDNARYKELLHKRVKNMRPESINDPKVSIGFLYQVAKLDTGQDQIFEKFFNYNLKYVNSLYPYDITKMFQSIYIMKQTESSNNTKFYEKIFDKIQSFEKVQTYELIINIENLTGYFIYLPKQLKDKQLVVYKKLFTKIQNYLLDPSKRVIMLYKKYQMIFQQLLDNFNNLSKDDELQVLKPIIQDCLQIVQYHIRLDNESKESTTDSEDEQSTQRNSRGGKRNRNII</sequence>
<proteinExistence type="predicted"/>
<protein>
    <submittedName>
        <fullName evidence="2">Uncharacterized protein</fullName>
    </submittedName>
</protein>
<reference evidence="2 3" key="1">
    <citation type="submission" date="2014-06" db="EMBL/GenBank/DDBJ databases">
        <authorList>
            <person name="Swart Estienne"/>
        </authorList>
    </citation>
    <scope>NUCLEOTIDE SEQUENCE [LARGE SCALE GENOMIC DNA]</scope>
    <source>
        <strain evidence="2 3">130c</strain>
    </source>
</reference>
<feature type="region of interest" description="Disordered" evidence="1">
    <location>
        <begin position="596"/>
        <end position="623"/>
    </location>
</feature>
<evidence type="ECO:0000313" key="3">
    <source>
        <dbReference type="Proteomes" id="UP000039865"/>
    </source>
</evidence>
<keyword evidence="3" id="KW-1185">Reference proteome</keyword>
<gene>
    <name evidence="2" type="primary">Contig9909.g10602</name>
    <name evidence="2" type="ORF">STYLEM_1908</name>
</gene>
<feature type="compositionally biased region" description="Basic residues" evidence="1">
    <location>
        <begin position="614"/>
        <end position="623"/>
    </location>
</feature>
<organism evidence="2 3">
    <name type="scientific">Stylonychia lemnae</name>
    <name type="common">Ciliate</name>
    <dbReference type="NCBI Taxonomy" id="5949"/>
    <lineage>
        <taxon>Eukaryota</taxon>
        <taxon>Sar</taxon>
        <taxon>Alveolata</taxon>
        <taxon>Ciliophora</taxon>
        <taxon>Intramacronucleata</taxon>
        <taxon>Spirotrichea</taxon>
        <taxon>Stichotrichia</taxon>
        <taxon>Sporadotrichida</taxon>
        <taxon>Oxytrichidae</taxon>
        <taxon>Stylonychinae</taxon>
        <taxon>Stylonychia</taxon>
    </lineage>
</organism>